<protein>
    <submittedName>
        <fullName evidence="2">Hemin-degrading factor</fullName>
    </submittedName>
</protein>
<evidence type="ECO:0000313" key="2">
    <source>
        <dbReference type="EMBL" id="AMG40388.2"/>
    </source>
</evidence>
<feature type="domain" description="Haemin-degrading HemS/ChuX" evidence="1">
    <location>
        <begin position="41"/>
        <end position="165"/>
    </location>
</feature>
<reference evidence="3" key="1">
    <citation type="submission" date="2015-12" db="EMBL/GenBank/DDBJ databases">
        <title>FDA dAtabase for Regulatory Grade micrObial Sequences (FDA-ARGOS): Supporting development and validation of Infectious Disease Dx tests.</title>
        <authorList>
            <person name="Case J."/>
            <person name="Tallon L."/>
            <person name="Sadzewicz L."/>
            <person name="Sengamalay N."/>
            <person name="Ott S."/>
            <person name="Godinez A."/>
            <person name="Nagaraj S."/>
            <person name="Nadendla S."/>
            <person name="Sichtig H."/>
        </authorList>
    </citation>
    <scope>NUCLEOTIDE SEQUENCE [LARGE SCALE GENOMIC DNA]</scope>
    <source>
        <strain evidence="3">FDAARGOS_147</strain>
    </source>
</reference>
<dbReference type="GO" id="GO:0006826">
    <property type="term" value="P:iron ion transport"/>
    <property type="evidence" value="ECO:0007669"/>
    <property type="project" value="InterPro"/>
</dbReference>
<dbReference type="EMBL" id="CP014060">
    <property type="protein sequence ID" value="AMG40388.2"/>
    <property type="molecule type" value="Genomic_DNA"/>
</dbReference>
<proteinExistence type="predicted"/>
<sequence length="352" mass="38709">MNQEVKHTDFDTRAAELRARNDALAASKPGLRARNLAQELGVSEAEWVAAGCGGVKATELHGQPQEIFRELGTLGPVMALTRNDWCVHERHGEYLDIQADGPVGLVLGPDIDLRVFFSSWRSAWAVEQDGRHSLQFFDGEGVAVHKVYRTEATNVAAYDALVARFAGASRWPETSPYAPATDAPRVEDSAQWRQAWLGMQDTHEFFPLLRKFKVSRLAALAAAGEDLAQTVPVESVERMLESAAGSGLSIMCFVGNRGMIQIHTGPVEQLRRTGPWYNVLDPKFNLHLDTTAIASAWVVNKPTSDGWVTSLELYSSSGDLIAQFFGERKPGKPELPGWRELMLGLCRVPLAA</sequence>
<evidence type="ECO:0000313" key="3">
    <source>
        <dbReference type="Proteomes" id="UP000060602"/>
    </source>
</evidence>
<feature type="domain" description="Haemin-degrading HemS/ChuX" evidence="1">
    <location>
        <begin position="213"/>
        <end position="342"/>
    </location>
</feature>
<dbReference type="InterPro" id="IPR053733">
    <property type="entry name" value="Heme_Transport_Util_sf"/>
</dbReference>
<dbReference type="RefSeq" id="WP_104021713.1">
    <property type="nucleotide sequence ID" value="NZ_CP014060.2"/>
</dbReference>
<accession>A0A120LIH3</accession>
<dbReference type="InterPro" id="IPR007845">
    <property type="entry name" value="HemS/ChuX_dom"/>
</dbReference>
<dbReference type="CDD" id="cd16830">
    <property type="entry name" value="HemS-like_N"/>
    <property type="match status" value="1"/>
</dbReference>
<name>A0A120LIH3_ALCXX</name>
<gene>
    <name evidence="2" type="ORF">AL504_24950</name>
</gene>
<dbReference type="AlphaFoldDB" id="A0A120LIH3"/>
<evidence type="ECO:0000259" key="1">
    <source>
        <dbReference type="Pfam" id="PF05171"/>
    </source>
</evidence>
<dbReference type="Gene3D" id="3.40.1570.10">
    <property type="entry name" value="HemS/ChuS/ChuX like domains"/>
    <property type="match status" value="2"/>
</dbReference>
<dbReference type="Proteomes" id="UP000060602">
    <property type="component" value="Chromosome"/>
</dbReference>
<dbReference type="CDD" id="cd16831">
    <property type="entry name" value="HemS-like_C"/>
    <property type="match status" value="1"/>
</dbReference>
<dbReference type="SUPFAM" id="SSF144064">
    <property type="entry name" value="Heme iron utilization protein-like"/>
    <property type="match status" value="1"/>
</dbReference>
<dbReference type="Pfam" id="PF05171">
    <property type="entry name" value="HemS"/>
    <property type="match status" value="2"/>
</dbReference>
<organism evidence="2 3">
    <name type="scientific">Alcaligenes xylosoxydans xylosoxydans</name>
    <name type="common">Achromobacter xylosoxidans</name>
    <dbReference type="NCBI Taxonomy" id="85698"/>
    <lineage>
        <taxon>Bacteria</taxon>
        <taxon>Pseudomonadati</taxon>
        <taxon>Pseudomonadota</taxon>
        <taxon>Betaproteobacteria</taxon>
        <taxon>Burkholderiales</taxon>
        <taxon>Alcaligenaceae</taxon>
        <taxon>Achromobacter</taxon>
    </lineage>
</organism>